<evidence type="ECO:0000259" key="2">
    <source>
        <dbReference type="Pfam" id="PF02517"/>
    </source>
</evidence>
<dbReference type="Proteomes" id="UP001469365">
    <property type="component" value="Unassembled WGS sequence"/>
</dbReference>
<feature type="transmembrane region" description="Helical" evidence="1">
    <location>
        <begin position="144"/>
        <end position="166"/>
    </location>
</feature>
<dbReference type="EC" id="3.4.-.-" evidence="3"/>
<evidence type="ECO:0000256" key="1">
    <source>
        <dbReference type="SAM" id="Phobius"/>
    </source>
</evidence>
<dbReference type="EMBL" id="JBBPCC010000014">
    <property type="protein sequence ID" value="MEK8130391.1"/>
    <property type="molecule type" value="Genomic_DNA"/>
</dbReference>
<proteinExistence type="predicted"/>
<dbReference type="InterPro" id="IPR052710">
    <property type="entry name" value="CAAX_protease"/>
</dbReference>
<reference evidence="3 4" key="1">
    <citation type="submission" date="2024-04" db="EMBL/GenBank/DDBJ databases">
        <title>draft genome sequnece of Paenibacillus filicis.</title>
        <authorList>
            <person name="Kim D.-U."/>
        </authorList>
    </citation>
    <scope>NUCLEOTIDE SEQUENCE [LARGE SCALE GENOMIC DNA]</scope>
    <source>
        <strain evidence="3 4">KACC14197</strain>
    </source>
</reference>
<keyword evidence="1" id="KW-0812">Transmembrane</keyword>
<feature type="transmembrane region" description="Helical" evidence="1">
    <location>
        <begin position="172"/>
        <end position="191"/>
    </location>
</feature>
<dbReference type="RefSeq" id="WP_341417525.1">
    <property type="nucleotide sequence ID" value="NZ_JBBPCC010000014.1"/>
</dbReference>
<feature type="domain" description="CAAX prenyl protease 2/Lysostaphin resistance protein A-like" evidence="2">
    <location>
        <begin position="114"/>
        <end position="210"/>
    </location>
</feature>
<keyword evidence="4" id="KW-1185">Reference proteome</keyword>
<feature type="transmembrane region" description="Helical" evidence="1">
    <location>
        <begin position="198"/>
        <end position="219"/>
    </location>
</feature>
<name>A0ABU9DNE4_9BACL</name>
<dbReference type="PANTHER" id="PTHR36435:SF1">
    <property type="entry name" value="CAAX AMINO TERMINAL PROTEASE FAMILY PROTEIN"/>
    <property type="match status" value="1"/>
</dbReference>
<dbReference type="PANTHER" id="PTHR36435">
    <property type="entry name" value="SLR1288 PROTEIN"/>
    <property type="match status" value="1"/>
</dbReference>
<sequence>MKMLGLRLFGPTVMLGIGLQELGSVPLGCLLFYLWLAGLPLADRLLLQRHTWIEAVKYWGLRYNRSDTLAGAALGLVILAVILGAASSLWMYLFDPFNLRVLLANWGFSGSGRPLLIVVLIVLNPVLEELYWRGYVLQELKRKMSSLAAIGVSSLFYTVYHLLLVVPIFKPPFGWLAGLAVFGAGLVWGWMRVRSGSLLGAILCHLLADAGIMIVYGLYIA</sequence>
<feature type="transmembrane region" description="Helical" evidence="1">
    <location>
        <begin position="68"/>
        <end position="94"/>
    </location>
</feature>
<gene>
    <name evidence="3" type="ORF">WMW72_21010</name>
</gene>
<keyword evidence="1" id="KW-0472">Membrane</keyword>
<keyword evidence="3" id="KW-0378">Hydrolase</keyword>
<organism evidence="3 4">
    <name type="scientific">Paenibacillus filicis</name>
    <dbReference type="NCBI Taxonomy" id="669464"/>
    <lineage>
        <taxon>Bacteria</taxon>
        <taxon>Bacillati</taxon>
        <taxon>Bacillota</taxon>
        <taxon>Bacilli</taxon>
        <taxon>Bacillales</taxon>
        <taxon>Paenibacillaceae</taxon>
        <taxon>Paenibacillus</taxon>
    </lineage>
</organism>
<keyword evidence="1" id="KW-1133">Transmembrane helix</keyword>
<dbReference type="GO" id="GO:0016787">
    <property type="term" value="F:hydrolase activity"/>
    <property type="evidence" value="ECO:0007669"/>
    <property type="project" value="UniProtKB-KW"/>
</dbReference>
<comment type="caution">
    <text evidence="3">The sequence shown here is derived from an EMBL/GenBank/DDBJ whole genome shotgun (WGS) entry which is preliminary data.</text>
</comment>
<dbReference type="Pfam" id="PF02517">
    <property type="entry name" value="Rce1-like"/>
    <property type="match status" value="1"/>
</dbReference>
<dbReference type="InterPro" id="IPR003675">
    <property type="entry name" value="Rce1/LyrA-like_dom"/>
</dbReference>
<protein>
    <submittedName>
        <fullName evidence="3">CPBP family intramembrane glutamic endopeptidase</fullName>
        <ecNumber evidence="3">3.4.-.-</ecNumber>
    </submittedName>
</protein>
<feature type="transmembrane region" description="Helical" evidence="1">
    <location>
        <begin position="114"/>
        <end position="132"/>
    </location>
</feature>
<evidence type="ECO:0000313" key="4">
    <source>
        <dbReference type="Proteomes" id="UP001469365"/>
    </source>
</evidence>
<evidence type="ECO:0000313" key="3">
    <source>
        <dbReference type="EMBL" id="MEK8130391.1"/>
    </source>
</evidence>
<accession>A0ABU9DNE4</accession>